<sequence>MSWEKLDNKITADSIIPLDVKTCREYDVTLPSSFPFNRVKFTCQALAMLSRLNSYDMDMVVKDILKIYSNPYAPSVTKHSRNPLRRIWRNKYPFRSYHYLIQFEIVNGFIVIGDIFFDKQLHGPKGTSSHERTMLYEVNRLSNARYNKALKENEIDALREAWDTTTPSPVSNIKTSHAAVNGMQNELAKATWLMGTHVDAAYRSDNIQAYTLFHNPSDGKGLDGIECVFDKTLGRKTHNAQHLASVLEQNQRQGKHVKWVAHSQGAIIFSTALQIYHKRNNQTPLTTQQLAVHGSGAQVERLKNFARQAGLKINSVRNNPFDVVPNVFGPNDLSNSSLARSTKFGKLVFGDDAGASPHTLPFLGLETYAEQLRMLGYRDQAKEVNRFLRQLPSGDRFYRMEMRKNPTKYLHS</sequence>
<gene>
    <name evidence="1" type="ORF">MSP8886_01312</name>
</gene>
<accession>A0A1A8T826</accession>
<organism evidence="1 2">
    <name type="scientific">Marinomonas spartinae</name>
    <dbReference type="NCBI Taxonomy" id="1792290"/>
    <lineage>
        <taxon>Bacteria</taxon>
        <taxon>Pseudomonadati</taxon>
        <taxon>Pseudomonadota</taxon>
        <taxon>Gammaproteobacteria</taxon>
        <taxon>Oceanospirillales</taxon>
        <taxon>Oceanospirillaceae</taxon>
        <taxon>Marinomonas</taxon>
    </lineage>
</organism>
<dbReference type="STRING" id="1792290.MSP8886_01312"/>
<reference evidence="1 2" key="1">
    <citation type="submission" date="2016-06" db="EMBL/GenBank/DDBJ databases">
        <authorList>
            <person name="Kjaerup R.B."/>
            <person name="Dalgaard T.S."/>
            <person name="Juul-Madsen H.R."/>
        </authorList>
    </citation>
    <scope>NUCLEOTIDE SEQUENCE [LARGE SCALE GENOMIC DNA]</scope>
    <source>
        <strain evidence="1 2">CECT 8886</strain>
    </source>
</reference>
<dbReference type="AlphaFoldDB" id="A0A1A8T826"/>
<keyword evidence="2" id="KW-1185">Reference proteome</keyword>
<proteinExistence type="predicted"/>
<dbReference type="EMBL" id="FLOB01000002">
    <property type="protein sequence ID" value="SBS28780.1"/>
    <property type="molecule type" value="Genomic_DNA"/>
</dbReference>
<evidence type="ECO:0000313" key="2">
    <source>
        <dbReference type="Proteomes" id="UP000092544"/>
    </source>
</evidence>
<protein>
    <recommendedName>
        <fullName evidence="3">Alpha/beta hydrolase</fullName>
    </recommendedName>
</protein>
<evidence type="ECO:0000313" key="1">
    <source>
        <dbReference type="EMBL" id="SBS28780.1"/>
    </source>
</evidence>
<dbReference type="RefSeq" id="WP_067013910.1">
    <property type="nucleotide sequence ID" value="NZ_FLOB01000002.1"/>
</dbReference>
<name>A0A1A8T826_9GAMM</name>
<dbReference type="OrthoDB" id="5699563at2"/>
<dbReference type="Proteomes" id="UP000092544">
    <property type="component" value="Unassembled WGS sequence"/>
</dbReference>
<evidence type="ECO:0008006" key="3">
    <source>
        <dbReference type="Google" id="ProtNLM"/>
    </source>
</evidence>